<gene>
    <name evidence="2" type="ORF">M430DRAFT_18958</name>
</gene>
<dbReference type="InParanoid" id="A0A2T3B1E8"/>
<dbReference type="CDD" id="cd14688">
    <property type="entry name" value="bZIP_YAP"/>
    <property type="match status" value="1"/>
</dbReference>
<feature type="region of interest" description="Disordered" evidence="1">
    <location>
        <begin position="130"/>
        <end position="156"/>
    </location>
</feature>
<organism evidence="2 3">
    <name type="scientific">Amorphotheca resinae ATCC 22711</name>
    <dbReference type="NCBI Taxonomy" id="857342"/>
    <lineage>
        <taxon>Eukaryota</taxon>
        <taxon>Fungi</taxon>
        <taxon>Dikarya</taxon>
        <taxon>Ascomycota</taxon>
        <taxon>Pezizomycotina</taxon>
        <taxon>Leotiomycetes</taxon>
        <taxon>Helotiales</taxon>
        <taxon>Amorphothecaceae</taxon>
        <taxon>Amorphotheca</taxon>
    </lineage>
</organism>
<evidence type="ECO:0000313" key="2">
    <source>
        <dbReference type="EMBL" id="PSS18359.1"/>
    </source>
</evidence>
<reference evidence="2 3" key="1">
    <citation type="journal article" date="2018" name="New Phytol.">
        <title>Comparative genomics and transcriptomics depict ericoid mycorrhizal fungi as versatile saprotrophs and plant mutualists.</title>
        <authorList>
            <person name="Martino E."/>
            <person name="Morin E."/>
            <person name="Grelet G.A."/>
            <person name="Kuo A."/>
            <person name="Kohler A."/>
            <person name="Daghino S."/>
            <person name="Barry K.W."/>
            <person name="Cichocki N."/>
            <person name="Clum A."/>
            <person name="Dockter R.B."/>
            <person name="Hainaut M."/>
            <person name="Kuo R.C."/>
            <person name="LaButti K."/>
            <person name="Lindahl B.D."/>
            <person name="Lindquist E.A."/>
            <person name="Lipzen A."/>
            <person name="Khouja H.R."/>
            <person name="Magnuson J."/>
            <person name="Murat C."/>
            <person name="Ohm R.A."/>
            <person name="Singer S.W."/>
            <person name="Spatafora J.W."/>
            <person name="Wang M."/>
            <person name="Veneault-Fourrey C."/>
            <person name="Henrissat B."/>
            <person name="Grigoriev I.V."/>
            <person name="Martin F.M."/>
            <person name="Perotto S."/>
        </authorList>
    </citation>
    <scope>NUCLEOTIDE SEQUENCE [LARGE SCALE GENOMIC DNA]</scope>
    <source>
        <strain evidence="2 3">ATCC 22711</strain>
    </source>
</reference>
<feature type="compositionally biased region" description="Polar residues" evidence="1">
    <location>
        <begin position="136"/>
        <end position="156"/>
    </location>
</feature>
<evidence type="ECO:0008006" key="4">
    <source>
        <dbReference type="Google" id="ProtNLM"/>
    </source>
</evidence>
<dbReference type="GeneID" id="36572074"/>
<evidence type="ECO:0000256" key="1">
    <source>
        <dbReference type="SAM" id="MobiDB-lite"/>
    </source>
</evidence>
<accession>A0A2T3B1E8</accession>
<dbReference type="STRING" id="857342.A0A2T3B1E8"/>
<name>A0A2T3B1E8_AMORE</name>
<dbReference type="OrthoDB" id="4505928at2759"/>
<protein>
    <recommendedName>
        <fullName evidence="4">BZIP domain-containing protein</fullName>
    </recommendedName>
</protein>
<dbReference type="AlphaFoldDB" id="A0A2T3B1E8"/>
<proteinExistence type="predicted"/>
<dbReference type="EMBL" id="KZ679011">
    <property type="protein sequence ID" value="PSS18359.1"/>
    <property type="molecule type" value="Genomic_DNA"/>
</dbReference>
<sequence length="156" mass="17269">MIPASKANLARIRNNQRRSRARRKEYLQELEARLRQYELHGIETSVEIQIAARKVADENRKLRGLLLVHGIGDDNVEAYLQSPPTSDTLFASQFPSRSAPAQVLQHLLQKRKSFCSDGVIGVPMNGMGGLEGGGSSPTSVCATQSPWDSNRLSNPW</sequence>
<dbReference type="Proteomes" id="UP000241818">
    <property type="component" value="Unassembled WGS sequence"/>
</dbReference>
<dbReference type="RefSeq" id="XP_024720711.1">
    <property type="nucleotide sequence ID" value="XM_024863993.1"/>
</dbReference>
<dbReference type="PANTHER" id="PTHR42070:SF1">
    <property type="entry name" value="FILAMENT ASSOCIATED PROTEIN, PUTATIVE (AFU_ORTHOLOGUE AFUA_8G06630)-RELATED"/>
    <property type="match status" value="1"/>
</dbReference>
<dbReference type="PANTHER" id="PTHR42070">
    <property type="entry name" value="FILAMENT ASSOCIATED PROTEIN, PUTATIVE (AFU_ORTHOLOGUE AFUA_8G06630)-RELATED"/>
    <property type="match status" value="1"/>
</dbReference>
<evidence type="ECO:0000313" key="3">
    <source>
        <dbReference type="Proteomes" id="UP000241818"/>
    </source>
</evidence>
<keyword evidence="3" id="KW-1185">Reference proteome</keyword>